<keyword evidence="3" id="KW-1185">Reference proteome</keyword>
<dbReference type="EMBL" id="AP026073">
    <property type="protein sequence ID" value="BDM70346.1"/>
    <property type="molecule type" value="Genomic_DNA"/>
</dbReference>
<evidence type="ECO:0000313" key="2">
    <source>
        <dbReference type="EMBL" id="BDM70346.1"/>
    </source>
</evidence>
<protein>
    <submittedName>
        <fullName evidence="2">Uncharacterized protein</fullName>
    </submittedName>
</protein>
<organism evidence="2 3">
    <name type="scientific">Streptomyces nigrescens</name>
    <dbReference type="NCBI Taxonomy" id="1920"/>
    <lineage>
        <taxon>Bacteria</taxon>
        <taxon>Bacillati</taxon>
        <taxon>Actinomycetota</taxon>
        <taxon>Actinomycetes</taxon>
        <taxon>Kitasatosporales</taxon>
        <taxon>Streptomycetaceae</taxon>
        <taxon>Streptomyces</taxon>
    </lineage>
</organism>
<evidence type="ECO:0000313" key="3">
    <source>
        <dbReference type="Proteomes" id="UP001059597"/>
    </source>
</evidence>
<feature type="compositionally biased region" description="Gly residues" evidence="1">
    <location>
        <begin position="1"/>
        <end position="27"/>
    </location>
</feature>
<proteinExistence type="predicted"/>
<gene>
    <name evidence="2" type="ORF">HEK616_38330</name>
</gene>
<name>A0ABN6R0E3_STRNI</name>
<sequence length="199" mass="20642">MGAVRGTGGPGAVGRDVGAGAGGGDRGGVPVREVVREVVGEVAPDERVLVEGLLRLDDERAVARLRGRGRTREPLGFGVQEVTALVTPVVWLALDEAARKVAGAAVENVGRRSKAWLRRVARRPAAVRVVPPLTAEQLESVRQRVLELGAESGLATETATALAERVVARLVLPPSQGQLAPERGDGGSGEPGPEAQGRP</sequence>
<evidence type="ECO:0000256" key="1">
    <source>
        <dbReference type="SAM" id="MobiDB-lite"/>
    </source>
</evidence>
<dbReference type="Proteomes" id="UP001059597">
    <property type="component" value="Chromosome"/>
</dbReference>
<accession>A0ABN6R0E3</accession>
<feature type="region of interest" description="Disordered" evidence="1">
    <location>
        <begin position="1"/>
        <end position="29"/>
    </location>
</feature>
<feature type="region of interest" description="Disordered" evidence="1">
    <location>
        <begin position="174"/>
        <end position="199"/>
    </location>
</feature>
<reference evidence="2" key="1">
    <citation type="submission" date="2022-06" db="EMBL/GenBank/DDBJ databases">
        <title>Complete genome sequence of Streptomyces nigrescens HEK616.</title>
        <authorList>
            <person name="Asamizu S."/>
            <person name="Onaka H."/>
        </authorList>
    </citation>
    <scope>NUCLEOTIDE SEQUENCE</scope>
    <source>
        <strain evidence="2">HEK616</strain>
    </source>
</reference>